<comment type="caution">
    <text evidence="1">The sequence shown here is derived from an EMBL/GenBank/DDBJ whole genome shotgun (WGS) entry which is preliminary data.</text>
</comment>
<evidence type="ECO:0000313" key="1">
    <source>
        <dbReference type="EMBL" id="MBA4707502.1"/>
    </source>
</evidence>
<gene>
    <name evidence="1" type="ORF">H2Z84_03720</name>
</gene>
<keyword evidence="2" id="KW-1185">Reference proteome</keyword>
<sequence length="104" mass="11664">MQNDPRIDLDSLLWHKDGLLLEGFSLQEEFWVALSPAAGWVKFKLVSGAQACYLPAEVRPAHEPVPHPLVSLQGVWWLRQAASSEHQAICSYQQVADLISKEIT</sequence>
<accession>A0A838Y2I9</accession>
<reference evidence="1 2" key="1">
    <citation type="submission" date="2020-07" db="EMBL/GenBank/DDBJ databases">
        <title>Draft genome sequence of violacein-producing bacteria and related species.</title>
        <authorList>
            <person name="Wilson H.S."/>
            <person name="De Leon M.E."/>
        </authorList>
    </citation>
    <scope>NUCLEOTIDE SEQUENCE [LARGE SCALE GENOMIC DNA]</scope>
    <source>
        <strain evidence="1 2">HSC-21Su07</strain>
    </source>
</reference>
<organism evidence="1 2">
    <name type="scientific">Aquitalea aquatica</name>
    <dbReference type="NCBI Taxonomy" id="3044273"/>
    <lineage>
        <taxon>Bacteria</taxon>
        <taxon>Pseudomonadati</taxon>
        <taxon>Pseudomonadota</taxon>
        <taxon>Betaproteobacteria</taxon>
        <taxon>Neisseriales</taxon>
        <taxon>Chromobacteriaceae</taxon>
        <taxon>Aquitalea</taxon>
    </lineage>
</organism>
<dbReference type="RefSeq" id="WP_181834783.1">
    <property type="nucleotide sequence ID" value="NZ_JACERN010000014.1"/>
</dbReference>
<dbReference type="Proteomes" id="UP000545606">
    <property type="component" value="Unassembled WGS sequence"/>
</dbReference>
<dbReference type="EMBL" id="JACERN010000014">
    <property type="protein sequence ID" value="MBA4707502.1"/>
    <property type="molecule type" value="Genomic_DNA"/>
</dbReference>
<name>A0A838Y2I9_9NEIS</name>
<evidence type="ECO:0000313" key="2">
    <source>
        <dbReference type="Proteomes" id="UP000545606"/>
    </source>
</evidence>
<dbReference type="AlphaFoldDB" id="A0A838Y2I9"/>
<protein>
    <submittedName>
        <fullName evidence="1">Uncharacterized protein</fullName>
    </submittedName>
</protein>
<proteinExistence type="predicted"/>